<reference evidence="3 4" key="1">
    <citation type="submission" date="2010-12" db="EMBL/GenBank/DDBJ databases">
        <title>Whole genome sequence of Anaerolinea thermophila UNI-1.</title>
        <authorList>
            <person name="Narita-Yamada S."/>
            <person name="Kishi E."/>
            <person name="Watanabe Y."/>
            <person name="Takasaki K."/>
            <person name="Ankai A."/>
            <person name="Oguchi A."/>
            <person name="Fukui S."/>
            <person name="Takahashi M."/>
            <person name="Yashiro I."/>
            <person name="Hosoyama A."/>
            <person name="Sekiguchi Y."/>
            <person name="Hanada S."/>
            <person name="Fujita N."/>
        </authorList>
    </citation>
    <scope>NUCLEOTIDE SEQUENCE [LARGE SCALE GENOMIC DNA]</scope>
    <source>
        <strain evidence="4">DSM 14523 / JCM 11388 / NBRC 100420 / UNI-1</strain>
    </source>
</reference>
<dbReference type="PANTHER" id="PTHR45947">
    <property type="entry name" value="SULFOQUINOVOSYL TRANSFERASE SQD2"/>
    <property type="match status" value="1"/>
</dbReference>
<dbReference type="Pfam" id="PF13439">
    <property type="entry name" value="Glyco_transf_4"/>
    <property type="match status" value="1"/>
</dbReference>
<dbReference type="InParanoid" id="E8MYB9"/>
<accession>E8MYB9</accession>
<dbReference type="EMBL" id="AP012029">
    <property type="protein sequence ID" value="BAJ62064.1"/>
    <property type="molecule type" value="Genomic_DNA"/>
</dbReference>
<dbReference type="Proteomes" id="UP000008922">
    <property type="component" value="Chromosome"/>
</dbReference>
<evidence type="ECO:0000259" key="2">
    <source>
        <dbReference type="Pfam" id="PF13439"/>
    </source>
</evidence>
<name>E8MYB9_ANATU</name>
<dbReference type="GO" id="GO:0016757">
    <property type="term" value="F:glycosyltransferase activity"/>
    <property type="evidence" value="ECO:0007669"/>
    <property type="project" value="UniProtKB-KW"/>
</dbReference>
<dbReference type="Pfam" id="PF00534">
    <property type="entry name" value="Glycos_transf_1"/>
    <property type="match status" value="1"/>
</dbReference>
<dbReference type="RefSeq" id="WP_013558462.1">
    <property type="nucleotide sequence ID" value="NC_014960.1"/>
</dbReference>
<dbReference type="HOGENOM" id="CLU_009583_35_0_0"/>
<gene>
    <name evidence="3" type="ordered locus">ANT_00300</name>
</gene>
<feature type="domain" description="Glycosyl transferase family 1" evidence="1">
    <location>
        <begin position="219"/>
        <end position="366"/>
    </location>
</feature>
<dbReference type="OrthoDB" id="9772485at2"/>
<organism evidence="3 4">
    <name type="scientific">Anaerolinea thermophila (strain DSM 14523 / JCM 11388 / NBRC 100420 / UNI-1)</name>
    <dbReference type="NCBI Taxonomy" id="926569"/>
    <lineage>
        <taxon>Bacteria</taxon>
        <taxon>Bacillati</taxon>
        <taxon>Chloroflexota</taxon>
        <taxon>Anaerolineae</taxon>
        <taxon>Anaerolineales</taxon>
        <taxon>Anaerolineaceae</taxon>
        <taxon>Anaerolinea</taxon>
    </lineage>
</organism>
<dbReference type="SUPFAM" id="SSF53756">
    <property type="entry name" value="UDP-Glycosyltransferase/glycogen phosphorylase"/>
    <property type="match status" value="1"/>
</dbReference>
<keyword evidence="3" id="KW-0808">Transferase</keyword>
<dbReference type="Gene3D" id="3.40.50.2000">
    <property type="entry name" value="Glycogen Phosphorylase B"/>
    <property type="match status" value="2"/>
</dbReference>
<proteinExistence type="predicted"/>
<dbReference type="PANTHER" id="PTHR45947:SF13">
    <property type="entry name" value="TRANSFERASE"/>
    <property type="match status" value="1"/>
</dbReference>
<keyword evidence="3" id="KW-0328">Glycosyltransferase</keyword>
<dbReference type="EC" id="2.4.-.-" evidence="3"/>
<dbReference type="AlphaFoldDB" id="E8MYB9"/>
<evidence type="ECO:0000259" key="1">
    <source>
        <dbReference type="Pfam" id="PF00534"/>
    </source>
</evidence>
<evidence type="ECO:0000313" key="4">
    <source>
        <dbReference type="Proteomes" id="UP000008922"/>
    </source>
</evidence>
<sequence>MRLLLIHNDYQQLGGETLAFDAELSLLRQAGHEVILYRRSNEELRHASALQKFLLGLSVLHSPRAVREVRQLIRTHRPEVAHVHNVFPLISPAVYRLLADEGVPVVQTLHNVRFLCPNGLFYTQGRLCERCKKGNTLHAVRWRCYRNSYPASALYALAIGWHRRRGTFARITRAIALTPFTVQKMVESGLFRAGQMEVLGNFIPDPLPEARSAPPVNGYVAFLGRLSEEKGAHLLIEAARHLPGVTFRLAGEGGQRASLEQRARGLSNVEFVGQIPPEQRWDFLRGAALAVVPSTVYEQFSLAALEAMACGVPVIAARIGGLPYLVEDGVQGRLFTPGNVEELVERIRGLLADPAQAHALGQAGRRTVEERFTSARHLEGLMSIYRKAIHGETLA</sequence>
<dbReference type="KEGG" id="atm:ANT_00300"/>
<dbReference type="eggNOG" id="COG0438">
    <property type="taxonomic scope" value="Bacteria"/>
</dbReference>
<keyword evidence="4" id="KW-1185">Reference proteome</keyword>
<evidence type="ECO:0000313" key="3">
    <source>
        <dbReference type="EMBL" id="BAJ62064.1"/>
    </source>
</evidence>
<dbReference type="STRING" id="926569.ANT_00300"/>
<dbReference type="CDD" id="cd03801">
    <property type="entry name" value="GT4_PimA-like"/>
    <property type="match status" value="1"/>
</dbReference>
<dbReference type="InterPro" id="IPR050194">
    <property type="entry name" value="Glycosyltransferase_grp1"/>
</dbReference>
<dbReference type="InterPro" id="IPR028098">
    <property type="entry name" value="Glyco_trans_4-like_N"/>
</dbReference>
<feature type="domain" description="Glycosyltransferase subfamily 4-like N-terminal" evidence="2">
    <location>
        <begin position="27"/>
        <end position="203"/>
    </location>
</feature>
<dbReference type="InterPro" id="IPR001296">
    <property type="entry name" value="Glyco_trans_1"/>
</dbReference>
<protein>
    <submittedName>
        <fullName evidence="3">Glycosyltransferase</fullName>
        <ecNumber evidence="3">2.4.-.-</ecNumber>
    </submittedName>
</protein>